<dbReference type="RefSeq" id="WP_073083184.1">
    <property type="nucleotide sequence ID" value="NZ_FQXV01000023.1"/>
</dbReference>
<accession>A0A1M5ZIU7</accession>
<dbReference type="Proteomes" id="UP000183995">
    <property type="component" value="Unassembled WGS sequence"/>
</dbReference>
<evidence type="ECO:0000313" key="1">
    <source>
        <dbReference type="EMBL" id="SHI24156.1"/>
    </source>
</evidence>
<keyword evidence="2" id="KW-1185">Reference proteome</keyword>
<proteinExistence type="predicted"/>
<name>A0A1M5ZIU7_9FIRM</name>
<sequence>MATKQELINDIRRTYGNMLNVTQLAKLFNCDRRTVPNYVSGLPFFSMGKDKKYLAIDIGRRIYDRMEESP</sequence>
<dbReference type="EMBL" id="FQXV01000023">
    <property type="protein sequence ID" value="SHI24156.1"/>
    <property type="molecule type" value="Genomic_DNA"/>
</dbReference>
<dbReference type="AlphaFoldDB" id="A0A1M5ZIU7"/>
<reference evidence="1 2" key="1">
    <citation type="submission" date="2016-11" db="EMBL/GenBank/DDBJ databases">
        <authorList>
            <person name="Jaros S."/>
            <person name="Januszkiewicz K."/>
            <person name="Wedrychowicz H."/>
        </authorList>
    </citation>
    <scope>NUCLEOTIDE SEQUENCE [LARGE SCALE GENOMIC DNA]</scope>
    <source>
        <strain evidence="1 2">DSM 10068</strain>
    </source>
</reference>
<evidence type="ECO:0000313" key="2">
    <source>
        <dbReference type="Proteomes" id="UP000183995"/>
    </source>
</evidence>
<gene>
    <name evidence="1" type="ORF">SAMN02745823_03807</name>
</gene>
<dbReference type="OrthoDB" id="3193769at2"/>
<organism evidence="1 2">
    <name type="scientific">Sporobacter termitidis DSM 10068</name>
    <dbReference type="NCBI Taxonomy" id="1123282"/>
    <lineage>
        <taxon>Bacteria</taxon>
        <taxon>Bacillati</taxon>
        <taxon>Bacillota</taxon>
        <taxon>Clostridia</taxon>
        <taxon>Eubacteriales</taxon>
        <taxon>Oscillospiraceae</taxon>
        <taxon>Sporobacter</taxon>
    </lineage>
</organism>
<protein>
    <submittedName>
        <fullName evidence="1">Uncharacterized protein</fullName>
    </submittedName>
</protein>